<accession>A0A9W9V8E4</accession>
<evidence type="ECO:0000313" key="2">
    <source>
        <dbReference type="Proteomes" id="UP001147752"/>
    </source>
</evidence>
<protein>
    <submittedName>
        <fullName evidence="1">Uncharacterized protein</fullName>
    </submittedName>
</protein>
<dbReference type="EMBL" id="JAPZBT010000002">
    <property type="protein sequence ID" value="KAJ5372698.1"/>
    <property type="molecule type" value="Genomic_DNA"/>
</dbReference>
<dbReference type="Proteomes" id="UP001147752">
    <property type="component" value="Unassembled WGS sequence"/>
</dbReference>
<comment type="caution">
    <text evidence="1">The sequence shown here is derived from an EMBL/GenBank/DDBJ whole genome shotgun (WGS) entry which is preliminary data.</text>
</comment>
<reference evidence="1" key="2">
    <citation type="journal article" date="2023" name="IMA Fungus">
        <title>Comparative genomic study of the Penicillium genus elucidates a diverse pangenome and 15 lateral gene transfer events.</title>
        <authorList>
            <person name="Petersen C."/>
            <person name="Sorensen T."/>
            <person name="Nielsen M.R."/>
            <person name="Sondergaard T.E."/>
            <person name="Sorensen J.L."/>
            <person name="Fitzpatrick D.A."/>
            <person name="Frisvad J.C."/>
            <person name="Nielsen K.L."/>
        </authorList>
    </citation>
    <scope>NUCLEOTIDE SEQUENCE</scope>
    <source>
        <strain evidence="1">IBT 3081</strain>
    </source>
</reference>
<organism evidence="1 2">
    <name type="scientific">Penicillium concentricum</name>
    <dbReference type="NCBI Taxonomy" id="293559"/>
    <lineage>
        <taxon>Eukaryota</taxon>
        <taxon>Fungi</taxon>
        <taxon>Dikarya</taxon>
        <taxon>Ascomycota</taxon>
        <taxon>Pezizomycotina</taxon>
        <taxon>Eurotiomycetes</taxon>
        <taxon>Eurotiomycetidae</taxon>
        <taxon>Eurotiales</taxon>
        <taxon>Aspergillaceae</taxon>
        <taxon>Penicillium</taxon>
    </lineage>
</organism>
<evidence type="ECO:0000313" key="1">
    <source>
        <dbReference type="EMBL" id="KAJ5372698.1"/>
    </source>
</evidence>
<keyword evidence="2" id="KW-1185">Reference proteome</keyword>
<name>A0A9W9V8E4_9EURO</name>
<dbReference type="OrthoDB" id="4369470at2759"/>
<reference evidence="1" key="1">
    <citation type="submission" date="2022-12" db="EMBL/GenBank/DDBJ databases">
        <authorList>
            <person name="Petersen C."/>
        </authorList>
    </citation>
    <scope>NUCLEOTIDE SEQUENCE</scope>
    <source>
        <strain evidence="1">IBT 3081</strain>
    </source>
</reference>
<proteinExistence type="predicted"/>
<dbReference type="GeneID" id="81461617"/>
<dbReference type="RefSeq" id="XP_056578684.1">
    <property type="nucleotide sequence ID" value="XM_056722434.1"/>
</dbReference>
<sequence>MIMVARGGIPLVGRTHAEKLGNLTLKTDKNVKNSPVFSLGSVIASRYFINMKRTVQRQYRTFRADRDYKMERLLDSANNIVGNDHQDMAILLGDTFKKTWKLEVYITDPGVVDGI</sequence>
<gene>
    <name evidence="1" type="ORF">N7517_004704</name>
</gene>
<dbReference type="AlphaFoldDB" id="A0A9W9V8E4"/>